<dbReference type="Pfam" id="PF08327">
    <property type="entry name" value="AHSA1"/>
    <property type="match status" value="1"/>
</dbReference>
<reference evidence="3" key="1">
    <citation type="submission" date="2016-10" db="EMBL/GenBank/DDBJ databases">
        <authorList>
            <person name="de Groot N.N."/>
        </authorList>
    </citation>
    <scope>NUCLEOTIDE SEQUENCE [LARGE SCALE GENOMIC DNA]</scope>
    <source>
        <strain evidence="3">CGMCC 1.10697</strain>
    </source>
</reference>
<evidence type="ECO:0000256" key="1">
    <source>
        <dbReference type="ARBA" id="ARBA00006817"/>
    </source>
</evidence>
<dbReference type="Proteomes" id="UP000199113">
    <property type="component" value="Unassembled WGS sequence"/>
</dbReference>
<dbReference type="STRING" id="748909.SAMN05192575_102154"/>
<dbReference type="InterPro" id="IPR013538">
    <property type="entry name" value="ASHA1/2-like_C"/>
</dbReference>
<sequence length="153" mass="16855">MGHPTSGMLVRMSSTPDLAPIVAEVIVPVSTTSAFVGFTAQMGEWWDPMLSPEPPTFTGISIDPNGPVASVHGDEEYTWGRVMKWDPIGHYTQEFWLGHPADEATVLDVRFTDAPGGTLVRVVHSGWAEGSEEIREKYTRWGDLLDRYAAHVS</sequence>
<dbReference type="InterPro" id="IPR023393">
    <property type="entry name" value="START-like_dom_sf"/>
</dbReference>
<dbReference type="Gene3D" id="3.30.530.20">
    <property type="match status" value="1"/>
</dbReference>
<dbReference type="EMBL" id="FOKC01000002">
    <property type="protein sequence ID" value="SFA96147.1"/>
    <property type="molecule type" value="Genomic_DNA"/>
</dbReference>
<evidence type="ECO:0000313" key="3">
    <source>
        <dbReference type="EMBL" id="SFA96147.1"/>
    </source>
</evidence>
<comment type="similarity">
    <text evidence="1">Belongs to the AHA1 family.</text>
</comment>
<dbReference type="AlphaFoldDB" id="A0A1I0X676"/>
<protein>
    <submittedName>
        <fullName evidence="3">Activator of Hsp90 ATPase homolog 1-like protein</fullName>
    </submittedName>
</protein>
<name>A0A1I0X676_9ACTN</name>
<accession>A0A1I0X676</accession>
<feature type="domain" description="Activator of Hsp90 ATPase homologue 1/2-like C-terminal" evidence="2">
    <location>
        <begin position="77"/>
        <end position="150"/>
    </location>
</feature>
<evidence type="ECO:0000313" key="4">
    <source>
        <dbReference type="Proteomes" id="UP000199113"/>
    </source>
</evidence>
<gene>
    <name evidence="3" type="ORF">SAMN05192575_102154</name>
</gene>
<organism evidence="3 4">
    <name type="scientific">Nocardioides alpinus</name>
    <dbReference type="NCBI Taxonomy" id="748909"/>
    <lineage>
        <taxon>Bacteria</taxon>
        <taxon>Bacillati</taxon>
        <taxon>Actinomycetota</taxon>
        <taxon>Actinomycetes</taxon>
        <taxon>Propionibacteriales</taxon>
        <taxon>Nocardioidaceae</taxon>
        <taxon>Nocardioides</taxon>
    </lineage>
</organism>
<evidence type="ECO:0000259" key="2">
    <source>
        <dbReference type="Pfam" id="PF08327"/>
    </source>
</evidence>
<proteinExistence type="inferred from homology"/>
<dbReference type="SUPFAM" id="SSF55961">
    <property type="entry name" value="Bet v1-like"/>
    <property type="match status" value="1"/>
</dbReference>